<dbReference type="AlphaFoldDB" id="A0A193C223"/>
<dbReference type="PANTHER" id="PTHR11839:SF31">
    <property type="entry name" value="ADP-RIBOSE PYROPHOSPHATASE"/>
    <property type="match status" value="1"/>
</dbReference>
<dbReference type="Pfam" id="PF00293">
    <property type="entry name" value="NUDIX"/>
    <property type="match status" value="1"/>
</dbReference>
<evidence type="ECO:0000259" key="3">
    <source>
        <dbReference type="PROSITE" id="PS51462"/>
    </source>
</evidence>
<organism evidence="4 5">
    <name type="scientific">Amycolatopsis orientalis</name>
    <name type="common">Nocardia orientalis</name>
    <dbReference type="NCBI Taxonomy" id="31958"/>
    <lineage>
        <taxon>Bacteria</taxon>
        <taxon>Bacillati</taxon>
        <taxon>Actinomycetota</taxon>
        <taxon>Actinomycetes</taxon>
        <taxon>Pseudonocardiales</taxon>
        <taxon>Pseudonocardiaceae</taxon>
        <taxon>Amycolatopsis</taxon>
    </lineage>
</organism>
<sequence length="211" mass="22384">MTEPGKHEFTVASTRDVHIGRVVGLRVDEVVMPGGGTARREVVEHLGAVAVVALDGEGVDSSVTLIHQYRHPIGRRLWELPAGLIDKAGEDPVGAAKRELVEEVGLSAERWETLVDVAASPGFTDEVVRVYLARGLSEVDREILGEEEADLVTAKFPLAEAVRMALAGELVNGATVGGVLAAHAVLSGAASTRPADAPWEDRPTKFASRNV</sequence>
<feature type="domain" description="Nudix hydrolase" evidence="3">
    <location>
        <begin position="44"/>
        <end position="175"/>
    </location>
</feature>
<keyword evidence="5" id="KW-1185">Reference proteome</keyword>
<dbReference type="GO" id="GO:0005829">
    <property type="term" value="C:cytosol"/>
    <property type="evidence" value="ECO:0007669"/>
    <property type="project" value="TreeGrafter"/>
</dbReference>
<dbReference type="RefSeq" id="WP_037303216.1">
    <property type="nucleotide sequence ID" value="NZ_CP016174.1"/>
</dbReference>
<dbReference type="PROSITE" id="PS51462">
    <property type="entry name" value="NUDIX"/>
    <property type="match status" value="1"/>
</dbReference>
<accession>A0A193C223</accession>
<dbReference type="GO" id="GO:0016787">
    <property type="term" value="F:hydrolase activity"/>
    <property type="evidence" value="ECO:0007669"/>
    <property type="project" value="UniProtKB-KW"/>
</dbReference>
<dbReference type="InterPro" id="IPR015797">
    <property type="entry name" value="NUDIX_hydrolase-like_dom_sf"/>
</dbReference>
<evidence type="ECO:0000256" key="2">
    <source>
        <dbReference type="SAM" id="MobiDB-lite"/>
    </source>
</evidence>
<keyword evidence="1" id="KW-0378">Hydrolase</keyword>
<protein>
    <submittedName>
        <fullName evidence="4">ADP-ribose pyrophosphatase</fullName>
    </submittedName>
</protein>
<dbReference type="STRING" id="31958.SD37_24765"/>
<dbReference type="eggNOG" id="COG0494">
    <property type="taxonomic scope" value="Bacteria"/>
</dbReference>
<feature type="region of interest" description="Disordered" evidence="2">
    <location>
        <begin position="191"/>
        <end position="211"/>
    </location>
</feature>
<dbReference type="CDD" id="cd24158">
    <property type="entry name" value="NUDIX_ADPRase_Rv1700"/>
    <property type="match status" value="1"/>
</dbReference>
<evidence type="ECO:0000313" key="4">
    <source>
        <dbReference type="EMBL" id="ANN18522.1"/>
    </source>
</evidence>
<dbReference type="Gene3D" id="3.90.79.10">
    <property type="entry name" value="Nucleoside Triphosphate Pyrophosphohydrolase"/>
    <property type="match status" value="1"/>
</dbReference>
<gene>
    <name evidence="4" type="ORF">SD37_24765</name>
</gene>
<dbReference type="Proteomes" id="UP000093695">
    <property type="component" value="Chromosome"/>
</dbReference>
<dbReference type="KEGG" id="aori:SD37_24765"/>
<evidence type="ECO:0000256" key="1">
    <source>
        <dbReference type="ARBA" id="ARBA00022801"/>
    </source>
</evidence>
<dbReference type="GO" id="GO:0019693">
    <property type="term" value="P:ribose phosphate metabolic process"/>
    <property type="evidence" value="ECO:0007669"/>
    <property type="project" value="TreeGrafter"/>
</dbReference>
<name>A0A193C223_AMYOR</name>
<reference evidence="4 5" key="1">
    <citation type="journal article" date="2015" name="Genome Announc.">
        <title>Draft Genome Sequence of Norvancomycin-Producing Strain Amycolatopsis orientalis CPCC200066.</title>
        <authorList>
            <person name="Lei X."/>
            <person name="Yuan F."/>
            <person name="Shi Y."/>
            <person name="Li X."/>
            <person name="Wang L."/>
            <person name="Hong B."/>
        </authorList>
    </citation>
    <scope>NUCLEOTIDE SEQUENCE [LARGE SCALE GENOMIC DNA]</scope>
    <source>
        <strain evidence="4 5">B-37</strain>
    </source>
</reference>
<evidence type="ECO:0000313" key="5">
    <source>
        <dbReference type="Proteomes" id="UP000093695"/>
    </source>
</evidence>
<dbReference type="PANTHER" id="PTHR11839">
    <property type="entry name" value="UDP/ADP-SUGAR PYROPHOSPHATASE"/>
    <property type="match status" value="1"/>
</dbReference>
<dbReference type="GO" id="GO:0006753">
    <property type="term" value="P:nucleoside phosphate metabolic process"/>
    <property type="evidence" value="ECO:0007669"/>
    <property type="project" value="TreeGrafter"/>
</dbReference>
<dbReference type="EMBL" id="CP016174">
    <property type="protein sequence ID" value="ANN18522.1"/>
    <property type="molecule type" value="Genomic_DNA"/>
</dbReference>
<dbReference type="InterPro" id="IPR000086">
    <property type="entry name" value="NUDIX_hydrolase_dom"/>
</dbReference>
<proteinExistence type="predicted"/>
<dbReference type="SUPFAM" id="SSF55811">
    <property type="entry name" value="Nudix"/>
    <property type="match status" value="1"/>
</dbReference>